<feature type="transmembrane region" description="Helical" evidence="1">
    <location>
        <begin position="112"/>
        <end position="131"/>
    </location>
</feature>
<keyword evidence="1" id="KW-1133">Transmembrane helix</keyword>
<protein>
    <recommendedName>
        <fullName evidence="4">Integral membrane protein</fullName>
    </recommendedName>
</protein>
<keyword evidence="1" id="KW-0812">Transmembrane</keyword>
<evidence type="ECO:0000256" key="1">
    <source>
        <dbReference type="SAM" id="Phobius"/>
    </source>
</evidence>
<name>A0ABW8D5Q9_9GAMM</name>
<keyword evidence="3" id="KW-1185">Reference proteome</keyword>
<dbReference type="EMBL" id="JBGORX010000001">
    <property type="protein sequence ID" value="MFJ1268025.1"/>
    <property type="molecule type" value="Genomic_DNA"/>
</dbReference>
<comment type="caution">
    <text evidence="2">The sequence shown here is derived from an EMBL/GenBank/DDBJ whole genome shotgun (WGS) entry which is preliminary data.</text>
</comment>
<reference evidence="2 3" key="1">
    <citation type="submission" date="2024-08" db="EMBL/GenBank/DDBJ databases">
        <title>Draft Genome Sequence of Legionella lytica strain DSB2004, Isolated From a Fire Sprinkler System.</title>
        <authorList>
            <person name="Everhart A.D."/>
            <person name="Kidane D.T."/>
            <person name="Farone A.L."/>
            <person name="Farone M.B."/>
        </authorList>
    </citation>
    <scope>NUCLEOTIDE SEQUENCE [LARGE SCALE GENOMIC DNA]</scope>
    <source>
        <strain evidence="2 3">DSB2004</strain>
    </source>
</reference>
<feature type="transmembrane region" description="Helical" evidence="1">
    <location>
        <begin position="66"/>
        <end position="92"/>
    </location>
</feature>
<evidence type="ECO:0000313" key="2">
    <source>
        <dbReference type="EMBL" id="MFJ1268025.1"/>
    </source>
</evidence>
<evidence type="ECO:0008006" key="4">
    <source>
        <dbReference type="Google" id="ProtNLM"/>
    </source>
</evidence>
<organism evidence="2 3">
    <name type="scientific">Legionella lytica</name>
    <dbReference type="NCBI Taxonomy" id="96232"/>
    <lineage>
        <taxon>Bacteria</taxon>
        <taxon>Pseudomonadati</taxon>
        <taxon>Pseudomonadota</taxon>
        <taxon>Gammaproteobacteria</taxon>
        <taxon>Legionellales</taxon>
        <taxon>Legionellaceae</taxon>
        <taxon>Legionella</taxon>
    </lineage>
</organism>
<dbReference type="Proteomes" id="UP001615550">
    <property type="component" value="Unassembled WGS sequence"/>
</dbReference>
<dbReference type="RefSeq" id="WP_400186849.1">
    <property type="nucleotide sequence ID" value="NZ_JBGORX010000001.1"/>
</dbReference>
<evidence type="ECO:0000313" key="3">
    <source>
        <dbReference type="Proteomes" id="UP001615550"/>
    </source>
</evidence>
<sequence>MLGLYGEREINEIFSSDAKSMEDIASKALEMYSARPGFFTPYKNASVAIGELISPVVYPLAGGTTAVFSVLAAAIAATFGIGCLLVATGASLFDDPTLANEAFDLVSGTLQFIGNALVLAIVAAAAGILSIPHSITSLITRSVATVAHHTTGYTDDYEYPEEDGDCSCLSY</sequence>
<accession>A0ABW8D5Q9</accession>
<proteinExistence type="predicted"/>
<gene>
    <name evidence="2" type="ORF">ACD661_05610</name>
</gene>
<keyword evidence="1" id="KW-0472">Membrane</keyword>